<evidence type="ECO:0000256" key="1">
    <source>
        <dbReference type="ARBA" id="ARBA00005417"/>
    </source>
</evidence>
<evidence type="ECO:0000313" key="6">
    <source>
        <dbReference type="EMBL" id="REF29585.1"/>
    </source>
</evidence>
<accession>A0A3D9USG9</accession>
<dbReference type="InterPro" id="IPR027417">
    <property type="entry name" value="P-loop_NTPase"/>
</dbReference>
<dbReference type="GO" id="GO:0055085">
    <property type="term" value="P:transmembrane transport"/>
    <property type="evidence" value="ECO:0007669"/>
    <property type="project" value="UniProtKB-ARBA"/>
</dbReference>
<evidence type="ECO:0000256" key="2">
    <source>
        <dbReference type="ARBA" id="ARBA00022448"/>
    </source>
</evidence>
<dbReference type="InterPro" id="IPR003593">
    <property type="entry name" value="AAA+_ATPase"/>
</dbReference>
<keyword evidence="3" id="KW-0547">Nucleotide-binding</keyword>
<dbReference type="Pfam" id="PF00005">
    <property type="entry name" value="ABC_tran"/>
    <property type="match status" value="1"/>
</dbReference>
<comment type="caution">
    <text evidence="6">The sequence shown here is derived from an EMBL/GenBank/DDBJ whole genome shotgun (WGS) entry which is preliminary data.</text>
</comment>
<name>A0A3D9USG9_9MICO</name>
<evidence type="ECO:0000313" key="7">
    <source>
        <dbReference type="Proteomes" id="UP000256253"/>
    </source>
</evidence>
<dbReference type="AlphaFoldDB" id="A0A3D9USG9"/>
<dbReference type="SUPFAM" id="SSF52540">
    <property type="entry name" value="P-loop containing nucleoside triphosphate hydrolases"/>
    <property type="match status" value="1"/>
</dbReference>
<feature type="domain" description="ABC transporter" evidence="5">
    <location>
        <begin position="21"/>
        <end position="264"/>
    </location>
</feature>
<gene>
    <name evidence="6" type="ORF">DFJ65_0539</name>
</gene>
<dbReference type="RefSeq" id="WP_115921681.1">
    <property type="nucleotide sequence ID" value="NZ_QTUA01000001.1"/>
</dbReference>
<organism evidence="6 7">
    <name type="scientific">Calidifontibacter indicus</name>
    <dbReference type="NCBI Taxonomy" id="419650"/>
    <lineage>
        <taxon>Bacteria</taxon>
        <taxon>Bacillati</taxon>
        <taxon>Actinomycetota</taxon>
        <taxon>Actinomycetes</taxon>
        <taxon>Micrococcales</taxon>
        <taxon>Dermacoccaceae</taxon>
        <taxon>Calidifontibacter</taxon>
    </lineage>
</organism>
<dbReference type="InterPro" id="IPR050319">
    <property type="entry name" value="ABC_transp_ATP-bind"/>
</dbReference>
<evidence type="ECO:0000256" key="3">
    <source>
        <dbReference type="ARBA" id="ARBA00022741"/>
    </source>
</evidence>
<dbReference type="EMBL" id="QTUA01000001">
    <property type="protein sequence ID" value="REF29585.1"/>
    <property type="molecule type" value="Genomic_DNA"/>
</dbReference>
<comment type="similarity">
    <text evidence="1">Belongs to the ABC transporter superfamily.</text>
</comment>
<dbReference type="CDD" id="cd03257">
    <property type="entry name" value="ABC_NikE_OppD_transporters"/>
    <property type="match status" value="1"/>
</dbReference>
<evidence type="ECO:0000259" key="5">
    <source>
        <dbReference type="PROSITE" id="PS50893"/>
    </source>
</evidence>
<dbReference type="InterPro" id="IPR003439">
    <property type="entry name" value="ABC_transporter-like_ATP-bd"/>
</dbReference>
<proteinExistence type="inferred from homology"/>
<sequence>MKLEKDSVSADSTPVMELRGVHVVHKTRTGGLFRSGSVRAIDGIDFSVRRGETVGVVGESGSGKSTLARVLVGLQKPTEGEVFFEGKPMSFDAASRRALGRTVSVVFQDPATALNPRMTVRDQLLDPLAVHKVGSPTEREKRIRELLDLVGLPASALDVLPRQISGGQRQRVAIARALALDPAIVVADEPTSALDVSVRAQVLNLLTDLKEALNLGLVFISHDISTVRYVSDRIAVMNRGSIVETGPADEVFLNPQQDYTRTLLAATPTLLKPETTQGKP</sequence>
<keyword evidence="7" id="KW-1185">Reference proteome</keyword>
<evidence type="ECO:0000256" key="4">
    <source>
        <dbReference type="ARBA" id="ARBA00022840"/>
    </source>
</evidence>
<dbReference type="SMART" id="SM00382">
    <property type="entry name" value="AAA"/>
    <property type="match status" value="1"/>
</dbReference>
<keyword evidence="2" id="KW-0813">Transport</keyword>
<keyword evidence="4 6" id="KW-0067">ATP-binding</keyword>
<dbReference type="GO" id="GO:0005524">
    <property type="term" value="F:ATP binding"/>
    <property type="evidence" value="ECO:0007669"/>
    <property type="project" value="UniProtKB-KW"/>
</dbReference>
<dbReference type="PROSITE" id="PS50893">
    <property type="entry name" value="ABC_TRANSPORTER_2"/>
    <property type="match status" value="1"/>
</dbReference>
<dbReference type="PROSITE" id="PS00211">
    <property type="entry name" value="ABC_TRANSPORTER_1"/>
    <property type="match status" value="1"/>
</dbReference>
<dbReference type="Gene3D" id="3.40.50.300">
    <property type="entry name" value="P-loop containing nucleotide triphosphate hydrolases"/>
    <property type="match status" value="1"/>
</dbReference>
<protein>
    <submittedName>
        <fullName evidence="6">Peptide/nickel transport system ATP-binding protein</fullName>
    </submittedName>
</protein>
<dbReference type="GO" id="GO:0016887">
    <property type="term" value="F:ATP hydrolysis activity"/>
    <property type="evidence" value="ECO:0007669"/>
    <property type="project" value="InterPro"/>
</dbReference>
<dbReference type="OrthoDB" id="8481147at2"/>
<dbReference type="PANTHER" id="PTHR43776">
    <property type="entry name" value="TRANSPORT ATP-BINDING PROTEIN"/>
    <property type="match status" value="1"/>
</dbReference>
<reference evidence="6 7" key="1">
    <citation type="submission" date="2018-08" db="EMBL/GenBank/DDBJ databases">
        <title>Sequencing the genomes of 1000 actinobacteria strains.</title>
        <authorList>
            <person name="Klenk H.-P."/>
        </authorList>
    </citation>
    <scope>NUCLEOTIDE SEQUENCE [LARGE SCALE GENOMIC DNA]</scope>
    <source>
        <strain evidence="6 7">DSM 22967</strain>
    </source>
</reference>
<dbReference type="InterPro" id="IPR017871">
    <property type="entry name" value="ABC_transporter-like_CS"/>
</dbReference>
<dbReference type="PANTHER" id="PTHR43776:SF7">
    <property type="entry name" value="D,D-DIPEPTIDE TRANSPORT ATP-BINDING PROTEIN DDPF-RELATED"/>
    <property type="match status" value="1"/>
</dbReference>
<dbReference type="Proteomes" id="UP000256253">
    <property type="component" value="Unassembled WGS sequence"/>
</dbReference>